<dbReference type="InterPro" id="IPR002941">
    <property type="entry name" value="DNA_methylase_N4/N6"/>
</dbReference>
<sequence length="328" mass="37374">MKTRAPRNRTLTCTEDEVNAFSSDLLQLSNPAVVDDVTGRVINQDFSDAVPLLPRSFVDLLILDPPYNLTKNFNGHVFRAKEAEEYASWFEDMLSAMLPLLTSRASVYVCSDWQTSTLIFPVLDRHLHVRNRVTWEREKGRGAKANWKNNTEDIWFCTIGEEYTFNVDSVKLKRKVIAPYRENDGKPKDWEESNNGKYRLTHPSNVWTDITIPFWSMPENTDHPTQKPEKLIAKLVLASSLPGDLVFDPFLGSGTTAVVATKLGRLFCGIELNKEYCCWTLKRLQAAKSDPTIQGYSDGVFWERNSLSDQKPSQTKPANGETMRLFDV</sequence>
<name>A0A1H3I1P3_ALLWA</name>
<dbReference type="PROSITE" id="PS00092">
    <property type="entry name" value="N6_MTASE"/>
    <property type="match status" value="1"/>
</dbReference>
<dbReference type="EC" id="2.1.1.-" evidence="4"/>
<dbReference type="GO" id="GO:0032259">
    <property type="term" value="P:methylation"/>
    <property type="evidence" value="ECO:0007669"/>
    <property type="project" value="UniProtKB-KW"/>
</dbReference>
<evidence type="ECO:0000256" key="1">
    <source>
        <dbReference type="ARBA" id="ARBA00006594"/>
    </source>
</evidence>
<dbReference type="Pfam" id="PF01555">
    <property type="entry name" value="N6_N4_Mtase"/>
    <property type="match status" value="1"/>
</dbReference>
<protein>
    <recommendedName>
        <fullName evidence="4">Methyltransferase</fullName>
        <ecNumber evidence="4">2.1.1.-</ecNumber>
    </recommendedName>
</protein>
<dbReference type="GO" id="GO:0008170">
    <property type="term" value="F:N-methyltransferase activity"/>
    <property type="evidence" value="ECO:0007669"/>
    <property type="project" value="InterPro"/>
</dbReference>
<feature type="domain" description="DNA methylase N-4/N-6" evidence="5">
    <location>
        <begin position="58"/>
        <end position="277"/>
    </location>
</feature>
<dbReference type="GO" id="GO:0003677">
    <property type="term" value="F:DNA binding"/>
    <property type="evidence" value="ECO:0007669"/>
    <property type="project" value="InterPro"/>
</dbReference>
<dbReference type="AlphaFoldDB" id="A0A1H3I1P3"/>
<dbReference type="PANTHER" id="PTHR13370:SF24">
    <property type="entry name" value="TYPE III RESTRICTION-MODIFICATION ENZYME STYLTI MOD SUBUNIT"/>
    <property type="match status" value="1"/>
</dbReference>
<dbReference type="GO" id="GO:0005737">
    <property type="term" value="C:cytoplasm"/>
    <property type="evidence" value="ECO:0007669"/>
    <property type="project" value="TreeGrafter"/>
</dbReference>
<accession>A0A1H3I1P3</accession>
<evidence type="ECO:0000256" key="2">
    <source>
        <dbReference type="ARBA" id="ARBA00022603"/>
    </source>
</evidence>
<evidence type="ECO:0000259" key="5">
    <source>
        <dbReference type="Pfam" id="PF01555"/>
    </source>
</evidence>
<dbReference type="InterPro" id="IPR029063">
    <property type="entry name" value="SAM-dependent_MTases_sf"/>
</dbReference>
<dbReference type="Gene3D" id="3.40.50.150">
    <property type="entry name" value="Vaccinia Virus protein VP39"/>
    <property type="match status" value="1"/>
</dbReference>
<evidence type="ECO:0000313" key="7">
    <source>
        <dbReference type="Proteomes" id="UP000198672"/>
    </source>
</evidence>
<keyword evidence="2 6" id="KW-0489">Methyltransferase</keyword>
<dbReference type="EMBL" id="FNOW01000039">
    <property type="protein sequence ID" value="SDY21613.1"/>
    <property type="molecule type" value="Genomic_DNA"/>
</dbReference>
<dbReference type="STRING" id="61595.SAMN05421644_1392"/>
<dbReference type="InterPro" id="IPR002052">
    <property type="entry name" value="DNA_methylase_N6_adenine_CS"/>
</dbReference>
<organism evidence="6 7">
    <name type="scientific">Allochromatium warmingii</name>
    <name type="common">Chromatium warmingii</name>
    <dbReference type="NCBI Taxonomy" id="61595"/>
    <lineage>
        <taxon>Bacteria</taxon>
        <taxon>Pseudomonadati</taxon>
        <taxon>Pseudomonadota</taxon>
        <taxon>Gammaproteobacteria</taxon>
        <taxon>Chromatiales</taxon>
        <taxon>Chromatiaceae</taxon>
        <taxon>Allochromatium</taxon>
    </lineage>
</organism>
<dbReference type="OrthoDB" id="9816043at2"/>
<evidence type="ECO:0000313" key="6">
    <source>
        <dbReference type="EMBL" id="SDY21613.1"/>
    </source>
</evidence>
<reference evidence="7" key="1">
    <citation type="submission" date="2016-10" db="EMBL/GenBank/DDBJ databases">
        <authorList>
            <person name="Varghese N."/>
            <person name="Submissions S."/>
        </authorList>
    </citation>
    <scope>NUCLEOTIDE SEQUENCE [LARGE SCALE GENOMIC DNA]</scope>
    <source>
        <strain evidence="7">DSM 173</strain>
    </source>
</reference>
<dbReference type="InterPro" id="IPR001091">
    <property type="entry name" value="RM_Methyltransferase"/>
</dbReference>
<dbReference type="SUPFAM" id="SSF53335">
    <property type="entry name" value="S-adenosyl-L-methionine-dependent methyltransferases"/>
    <property type="match status" value="1"/>
</dbReference>
<dbReference type="PRINTS" id="PR00508">
    <property type="entry name" value="S21N4MTFRASE"/>
</dbReference>
<evidence type="ECO:0000256" key="4">
    <source>
        <dbReference type="RuleBase" id="RU362026"/>
    </source>
</evidence>
<dbReference type="Proteomes" id="UP000198672">
    <property type="component" value="Unassembled WGS sequence"/>
</dbReference>
<dbReference type="PANTHER" id="PTHR13370">
    <property type="entry name" value="RNA METHYLASE-RELATED"/>
    <property type="match status" value="1"/>
</dbReference>
<evidence type="ECO:0000256" key="3">
    <source>
        <dbReference type="ARBA" id="ARBA00022679"/>
    </source>
</evidence>
<keyword evidence="7" id="KW-1185">Reference proteome</keyword>
<gene>
    <name evidence="6" type="ORF">SAMN05421644_1392</name>
</gene>
<comment type="similarity">
    <text evidence="1 4">Belongs to the N(4)/N(6)-methyltransferase family.</text>
</comment>
<keyword evidence="3 6" id="KW-0808">Transferase</keyword>
<proteinExistence type="inferred from homology"/>